<evidence type="ECO:0000313" key="3">
    <source>
        <dbReference type="Proteomes" id="UP000625711"/>
    </source>
</evidence>
<name>A0A834I2U9_RHYFE</name>
<proteinExistence type="predicted"/>
<dbReference type="EMBL" id="JAACXV010013886">
    <property type="protein sequence ID" value="KAF7271879.1"/>
    <property type="molecule type" value="Genomic_DNA"/>
</dbReference>
<reference evidence="2" key="1">
    <citation type="submission" date="2020-08" db="EMBL/GenBank/DDBJ databases">
        <title>Genome sequencing and assembly of the red palm weevil Rhynchophorus ferrugineus.</title>
        <authorList>
            <person name="Dias G.B."/>
            <person name="Bergman C.M."/>
            <person name="Manee M."/>
        </authorList>
    </citation>
    <scope>NUCLEOTIDE SEQUENCE</scope>
    <source>
        <strain evidence="2">AA-2017</strain>
        <tissue evidence="2">Whole larva</tissue>
    </source>
</reference>
<keyword evidence="3" id="KW-1185">Reference proteome</keyword>
<protein>
    <submittedName>
        <fullName evidence="2">Uncharacterized protein</fullName>
    </submittedName>
</protein>
<comment type="caution">
    <text evidence="2">The sequence shown here is derived from an EMBL/GenBank/DDBJ whole genome shotgun (WGS) entry which is preliminary data.</text>
</comment>
<feature type="region of interest" description="Disordered" evidence="1">
    <location>
        <begin position="27"/>
        <end position="64"/>
    </location>
</feature>
<dbReference type="Proteomes" id="UP000625711">
    <property type="component" value="Unassembled WGS sequence"/>
</dbReference>
<gene>
    <name evidence="2" type="ORF">GWI33_015298</name>
</gene>
<accession>A0A834I2U9</accession>
<evidence type="ECO:0000313" key="2">
    <source>
        <dbReference type="EMBL" id="KAF7271879.1"/>
    </source>
</evidence>
<evidence type="ECO:0000256" key="1">
    <source>
        <dbReference type="SAM" id="MobiDB-lite"/>
    </source>
</evidence>
<organism evidence="2 3">
    <name type="scientific">Rhynchophorus ferrugineus</name>
    <name type="common">Red palm weevil</name>
    <name type="synonym">Curculio ferrugineus</name>
    <dbReference type="NCBI Taxonomy" id="354439"/>
    <lineage>
        <taxon>Eukaryota</taxon>
        <taxon>Metazoa</taxon>
        <taxon>Ecdysozoa</taxon>
        <taxon>Arthropoda</taxon>
        <taxon>Hexapoda</taxon>
        <taxon>Insecta</taxon>
        <taxon>Pterygota</taxon>
        <taxon>Neoptera</taxon>
        <taxon>Endopterygota</taxon>
        <taxon>Coleoptera</taxon>
        <taxon>Polyphaga</taxon>
        <taxon>Cucujiformia</taxon>
        <taxon>Curculionidae</taxon>
        <taxon>Dryophthorinae</taxon>
        <taxon>Rhynchophorus</taxon>
    </lineage>
</organism>
<dbReference type="AlphaFoldDB" id="A0A834I2U9"/>
<sequence length="119" mass="13822">MKKKETELGDRLRIIFRQMPSTIDNLRDGFGQVQNRPPCSCQARRKSRETDEQNNKTKQKTIGRTPDPLLAVLNERDDRASRRRRTMFGQLHALTLPQVVKVWERSSSCISHDQETSSL</sequence>